<feature type="chain" id="PRO_5015453874" evidence="1">
    <location>
        <begin position="25"/>
        <end position="381"/>
    </location>
</feature>
<dbReference type="EMBL" id="PDGH01000146">
    <property type="protein sequence ID" value="POB42034.1"/>
    <property type="molecule type" value="Genomic_DNA"/>
</dbReference>
<proteinExistence type="predicted"/>
<evidence type="ECO:0000256" key="1">
    <source>
        <dbReference type="SAM" id="SignalP"/>
    </source>
</evidence>
<accession>A0A2S3QVZ8</accession>
<dbReference type="Gene3D" id="2.60.40.10">
    <property type="entry name" value="Immunoglobulins"/>
    <property type="match status" value="1"/>
</dbReference>
<reference evidence="2 3" key="1">
    <citation type="journal article" date="2018" name="Front. Microbiol.">
        <title>Phylogeny of Vibrio vulnificus from the Analysis of the Core-Genome: Implications for Intra-Species Taxonomy.</title>
        <authorList>
            <person name="Roig F.J."/>
            <person name="Gonzalez-Candelas F."/>
            <person name="Sanjuan E."/>
            <person name="Fouz B."/>
            <person name="Feil E.J."/>
            <person name="Llorens C."/>
            <person name="Baker-Austin C."/>
            <person name="Oliver J.D."/>
            <person name="Danin-Poleg Y."/>
            <person name="Gibas C.J."/>
            <person name="Kashi Y."/>
            <person name="Gulig P.A."/>
            <person name="Morrison S.S."/>
            <person name="Amaro C."/>
        </authorList>
    </citation>
    <scope>NUCLEOTIDE SEQUENCE [LARGE SCALE GENOMIC DNA]</scope>
    <source>
        <strain evidence="2 3">CECT4608</strain>
    </source>
</reference>
<feature type="signal peptide" evidence="1">
    <location>
        <begin position="1"/>
        <end position="24"/>
    </location>
</feature>
<evidence type="ECO:0000313" key="2">
    <source>
        <dbReference type="EMBL" id="POB42034.1"/>
    </source>
</evidence>
<organism evidence="2 3">
    <name type="scientific">Vibrio vulnificus</name>
    <dbReference type="NCBI Taxonomy" id="672"/>
    <lineage>
        <taxon>Bacteria</taxon>
        <taxon>Pseudomonadati</taxon>
        <taxon>Pseudomonadota</taxon>
        <taxon>Gammaproteobacteria</taxon>
        <taxon>Vibrionales</taxon>
        <taxon>Vibrionaceae</taxon>
        <taxon>Vibrio</taxon>
    </lineage>
</organism>
<dbReference type="Gene3D" id="3.30.750.44">
    <property type="match status" value="1"/>
</dbReference>
<dbReference type="InterPro" id="IPR013783">
    <property type="entry name" value="Ig-like_fold"/>
</dbReference>
<dbReference type="PROSITE" id="PS51257">
    <property type="entry name" value="PROKAR_LIPOPROTEIN"/>
    <property type="match status" value="1"/>
</dbReference>
<sequence length="381" mass="42595">MCNLLKIVLIATLLFLAGCDVDCASDATKYTKPTVNAGSDQYHTLPIDTITLHGSAKSWPKLVFSIKTKQWRQISGPQSLTILNADSFTATLLNPTVAGTYIFELYAKDSGDRSNTDQVKIVLREPQPVVAARKSLGYEDDYQQLWQSVATNYPRYDQIQDEWQQLYQPYLIKVAQAQNEEQWRSLVEAMFTELSGSRLTAIQAPSAERWRANPTRALAVHSRQDNGIGLLEIGALHEQDALHDIGELHEIDALHDVSLADFTKQLDDALMQLKGVSEIRLEIRTPNALGEQALFTLLEKLTTRAALLCISPNKEASSCVSLPANSDLDGVALLINPTCEQTTCRILSEYLSYLHSGEQHFYYMPSPVIDSHWRLVMDPES</sequence>
<keyword evidence="1" id="KW-0732">Signal</keyword>
<name>A0A2S3QVZ8_VIBVL</name>
<dbReference type="Pfam" id="PF22352">
    <property type="entry name" value="K319L-like_PKD"/>
    <property type="match status" value="1"/>
</dbReference>
<evidence type="ECO:0000313" key="3">
    <source>
        <dbReference type="Proteomes" id="UP000237466"/>
    </source>
</evidence>
<dbReference type="AlphaFoldDB" id="A0A2S3QVZ8"/>
<protein>
    <submittedName>
        <fullName evidence="2">Uncharacterized protein</fullName>
    </submittedName>
</protein>
<comment type="caution">
    <text evidence="2">The sequence shown here is derived from an EMBL/GenBank/DDBJ whole genome shotgun (WGS) entry which is preliminary data.</text>
</comment>
<dbReference type="RefSeq" id="WP_103201300.1">
    <property type="nucleotide sequence ID" value="NZ_PDGH01000146.1"/>
</dbReference>
<gene>
    <name evidence="2" type="ORF">CRN52_23950</name>
</gene>
<dbReference type="Proteomes" id="UP000237466">
    <property type="component" value="Unassembled WGS sequence"/>
</dbReference>